<gene>
    <name evidence="2" type="ORF">HINF_LOCUS33039</name>
</gene>
<sequence length="495" mass="57591">MTFETSDLLNELEFFIKQNLMCKNNLPLFNSRFKVSSPQNSIVIQIQMTNDKFIINLDQVQISLEITTSDKKLFLVVCYILQLYDNATFVLNNCNDHIKSKFQPNIDQIDIQDQNSSEFYIQQLLTNNNLKINIHTELDSVPEQKPQDKIELQSEVLQQQQRQYEYEKLSILQFVNDLSEPKTSIQNIQPMQNGCKYLLVHESMQINVRGNQIVVQFRKNTFNLQLDASLASKVLIHFLITLRNTAVQLKSNVPIVIDECQKILNKCNCRIYSAPIPIFAIGDDDMSLLQNLTDVRQKLYLTPSDLRVKCNERMNGLFTRLLTFPQGSELKETLVSDSKKLILDSLDQASEDTVNQILEQIQALAPNNQDNSIDTTQNEQVQEDQTAIQNINQQQQLNENEKKKRVRVRKPKQPTEPIDSSEIDSKITLSQISQKDNEQKSQKENEVQKQKDVKKPNNMIQRFEYEFEVNEDKINEIMLKLDQYIDNYEIDSQED</sequence>
<organism evidence="2 3">
    <name type="scientific">Hexamita inflata</name>
    <dbReference type="NCBI Taxonomy" id="28002"/>
    <lineage>
        <taxon>Eukaryota</taxon>
        <taxon>Metamonada</taxon>
        <taxon>Diplomonadida</taxon>
        <taxon>Hexamitidae</taxon>
        <taxon>Hexamitinae</taxon>
        <taxon>Hexamita</taxon>
    </lineage>
</organism>
<protein>
    <submittedName>
        <fullName evidence="2">Hypothetical_protein</fullName>
    </submittedName>
</protein>
<feature type="compositionally biased region" description="Basic residues" evidence="1">
    <location>
        <begin position="403"/>
        <end position="412"/>
    </location>
</feature>
<dbReference type="Proteomes" id="UP001642409">
    <property type="component" value="Unassembled WGS sequence"/>
</dbReference>
<feature type="compositionally biased region" description="Basic and acidic residues" evidence="1">
    <location>
        <begin position="435"/>
        <end position="455"/>
    </location>
</feature>
<comment type="caution">
    <text evidence="2">The sequence shown here is derived from an EMBL/GenBank/DDBJ whole genome shotgun (WGS) entry which is preliminary data.</text>
</comment>
<evidence type="ECO:0000313" key="2">
    <source>
        <dbReference type="EMBL" id="CAL6030162.1"/>
    </source>
</evidence>
<feature type="region of interest" description="Disordered" evidence="1">
    <location>
        <begin position="397"/>
        <end position="455"/>
    </location>
</feature>
<proteinExistence type="predicted"/>
<name>A0ABP1J4K7_9EUKA</name>
<evidence type="ECO:0000313" key="3">
    <source>
        <dbReference type="Proteomes" id="UP001642409"/>
    </source>
</evidence>
<accession>A0ABP1J4K7</accession>
<reference evidence="2 3" key="1">
    <citation type="submission" date="2024-07" db="EMBL/GenBank/DDBJ databases">
        <authorList>
            <person name="Akdeniz Z."/>
        </authorList>
    </citation>
    <scope>NUCLEOTIDE SEQUENCE [LARGE SCALE GENOMIC DNA]</scope>
</reference>
<evidence type="ECO:0000256" key="1">
    <source>
        <dbReference type="SAM" id="MobiDB-lite"/>
    </source>
</evidence>
<dbReference type="EMBL" id="CAXDID020000114">
    <property type="protein sequence ID" value="CAL6030162.1"/>
    <property type="molecule type" value="Genomic_DNA"/>
</dbReference>
<keyword evidence="3" id="KW-1185">Reference proteome</keyword>